<proteinExistence type="predicted"/>
<accession>A0A0F9KXP6</accession>
<gene>
    <name evidence="1" type="ORF">LCGC14_1648020</name>
</gene>
<comment type="caution">
    <text evidence="1">The sequence shown here is derived from an EMBL/GenBank/DDBJ whole genome shotgun (WGS) entry which is preliminary data.</text>
</comment>
<dbReference type="EMBL" id="LAZR01013821">
    <property type="protein sequence ID" value="KKM20180.1"/>
    <property type="molecule type" value="Genomic_DNA"/>
</dbReference>
<sequence>MGVLVKSLESMDAHWRFGKKKIYSVLLAKDLDYFKDISFVDFIEFIHLNIGKGNACYFFAPHDWKFSNVNKKFDIYNVYYSPEAGDFKRAIISGTREFEQRFKEELGNANVKVPSITKKGETIIFGDLGLLFFNKESGIGNPKKCLYVPISKQNWERQLQFIFKNPNKNLKNFDVFINYLNKNNEKILKFFKEVSKPHKWEIISTGINIVGLLLAVFAML</sequence>
<reference evidence="1" key="1">
    <citation type="journal article" date="2015" name="Nature">
        <title>Complex archaea that bridge the gap between prokaryotes and eukaryotes.</title>
        <authorList>
            <person name="Spang A."/>
            <person name="Saw J.H."/>
            <person name="Jorgensen S.L."/>
            <person name="Zaremba-Niedzwiedzka K."/>
            <person name="Martijn J."/>
            <person name="Lind A.E."/>
            <person name="van Eijk R."/>
            <person name="Schleper C."/>
            <person name="Guy L."/>
            <person name="Ettema T.J."/>
        </authorList>
    </citation>
    <scope>NUCLEOTIDE SEQUENCE</scope>
</reference>
<organism evidence="1">
    <name type="scientific">marine sediment metagenome</name>
    <dbReference type="NCBI Taxonomy" id="412755"/>
    <lineage>
        <taxon>unclassified sequences</taxon>
        <taxon>metagenomes</taxon>
        <taxon>ecological metagenomes</taxon>
    </lineage>
</organism>
<protein>
    <submittedName>
        <fullName evidence="1">Uncharacterized protein</fullName>
    </submittedName>
</protein>
<name>A0A0F9KXP6_9ZZZZ</name>
<dbReference type="AlphaFoldDB" id="A0A0F9KXP6"/>
<evidence type="ECO:0000313" key="1">
    <source>
        <dbReference type="EMBL" id="KKM20180.1"/>
    </source>
</evidence>